<feature type="transmembrane region" description="Helical" evidence="1">
    <location>
        <begin position="78"/>
        <end position="97"/>
    </location>
</feature>
<dbReference type="RefSeq" id="WP_092491708.1">
    <property type="nucleotide sequence ID" value="NZ_FNKD01000001.1"/>
</dbReference>
<evidence type="ECO:0000313" key="3">
    <source>
        <dbReference type="Proteomes" id="UP000199444"/>
    </source>
</evidence>
<feature type="transmembrane region" description="Helical" evidence="1">
    <location>
        <begin position="145"/>
        <end position="168"/>
    </location>
</feature>
<keyword evidence="1" id="KW-0472">Membrane</keyword>
<dbReference type="Pfam" id="PF04854">
    <property type="entry name" value="DUF624"/>
    <property type="match status" value="1"/>
</dbReference>
<proteinExistence type="predicted"/>
<gene>
    <name evidence="2" type="ORF">SAMN05216231_0863</name>
</gene>
<evidence type="ECO:0000256" key="1">
    <source>
        <dbReference type="SAM" id="Phobius"/>
    </source>
</evidence>
<dbReference type="STRING" id="553311.SAMN05216231_0863"/>
<evidence type="ECO:0000313" key="2">
    <source>
        <dbReference type="EMBL" id="SDQ18852.1"/>
    </source>
</evidence>
<sequence>MNSTSGFIYSVLEWITRFAYVNLLWIVFTLAGGIVLGIFPATVSLFAVIRKWLYGEADIPVFKSFWNFYKKDFIKSNLLGVFISGLVILIGIDFLFIEVNVNDLLRLTYLPLYIFMFLFLLFFFYIFPAFVHYDLKLRKVIKNAFLVMLITPLHSLLIIVSLISIYFIMEAVPALVFIFGASIYAFITMWLCLNAFSKVEKKGKRSRG</sequence>
<dbReference type="AlphaFoldDB" id="A0A1H0YUH8"/>
<organism evidence="2 3">
    <name type="scientific">Virgibacillus salinus</name>
    <dbReference type="NCBI Taxonomy" id="553311"/>
    <lineage>
        <taxon>Bacteria</taxon>
        <taxon>Bacillati</taxon>
        <taxon>Bacillota</taxon>
        <taxon>Bacilli</taxon>
        <taxon>Bacillales</taxon>
        <taxon>Bacillaceae</taxon>
        <taxon>Virgibacillus</taxon>
    </lineage>
</organism>
<dbReference type="Proteomes" id="UP000199444">
    <property type="component" value="Unassembled WGS sequence"/>
</dbReference>
<accession>A0A1H0YUH8</accession>
<protein>
    <submittedName>
        <fullName evidence="2">Uncharacterized membrane protein YesL</fullName>
    </submittedName>
</protein>
<name>A0A1H0YUH8_9BACI</name>
<dbReference type="InterPro" id="IPR006938">
    <property type="entry name" value="DUF624"/>
</dbReference>
<feature type="transmembrane region" description="Helical" evidence="1">
    <location>
        <begin position="109"/>
        <end position="133"/>
    </location>
</feature>
<reference evidence="2 3" key="1">
    <citation type="submission" date="2016-10" db="EMBL/GenBank/DDBJ databases">
        <authorList>
            <person name="de Groot N.N."/>
        </authorList>
    </citation>
    <scope>NUCLEOTIDE SEQUENCE [LARGE SCALE GENOMIC DNA]</scope>
    <source>
        <strain evidence="2 3">CGMCC 1.10449</strain>
    </source>
</reference>
<dbReference type="EMBL" id="FNKD01000001">
    <property type="protein sequence ID" value="SDQ18852.1"/>
    <property type="molecule type" value="Genomic_DNA"/>
</dbReference>
<keyword evidence="1" id="KW-0812">Transmembrane</keyword>
<feature type="transmembrane region" description="Helical" evidence="1">
    <location>
        <begin position="20"/>
        <end position="49"/>
    </location>
</feature>
<feature type="transmembrane region" description="Helical" evidence="1">
    <location>
        <begin position="174"/>
        <end position="196"/>
    </location>
</feature>
<keyword evidence="3" id="KW-1185">Reference proteome</keyword>
<keyword evidence="1" id="KW-1133">Transmembrane helix</keyword>